<accession>A0ABU5XML7</accession>
<comment type="caution">
    <text evidence="1">The sequence shown here is derived from an EMBL/GenBank/DDBJ whole genome shotgun (WGS) entry which is preliminary data.</text>
</comment>
<organism evidence="1 2">
    <name type="scientific">[Mycobacterium] crassicus</name>
    <dbReference type="NCBI Taxonomy" id="2872309"/>
    <lineage>
        <taxon>Bacteria</taxon>
        <taxon>Bacillati</taxon>
        <taxon>Actinomycetota</taxon>
        <taxon>Actinomycetes</taxon>
        <taxon>Mycobacteriales</taxon>
        <taxon>Mycobacteriaceae</taxon>
        <taxon>Mycolicibacter</taxon>
    </lineage>
</organism>
<dbReference type="EMBL" id="JAYJJR010000016">
    <property type="protein sequence ID" value="MEB3023428.1"/>
    <property type="molecule type" value="Genomic_DNA"/>
</dbReference>
<gene>
    <name evidence="1" type="ORF">K6T79_20600</name>
</gene>
<keyword evidence="2" id="KW-1185">Reference proteome</keyword>
<evidence type="ECO:0000313" key="1">
    <source>
        <dbReference type="EMBL" id="MEB3023428.1"/>
    </source>
</evidence>
<proteinExistence type="predicted"/>
<evidence type="ECO:0000313" key="2">
    <source>
        <dbReference type="Proteomes" id="UP001299596"/>
    </source>
</evidence>
<reference evidence="1 2" key="1">
    <citation type="submission" date="2023-12" db="EMBL/GenBank/DDBJ databases">
        <title>Description of new species of Mycobacterium terrae complex isolated from sewage at the Sao Paulo Zoological Park Foundation in Brazil.</title>
        <authorList>
            <person name="Romagnoli C.L."/>
            <person name="Conceicao E.C."/>
            <person name="Machado E."/>
            <person name="Barreto L.B.P.F."/>
            <person name="Sharma A."/>
            <person name="Silva N.M."/>
            <person name="Marques L.E."/>
            <person name="Juliana M.A."/>
            <person name="Lourenco M.C.S."/>
            <person name="Digiampietri L.A."/>
            <person name="Suffys P.N."/>
            <person name="Viana-Niero C."/>
        </authorList>
    </citation>
    <scope>NUCLEOTIDE SEQUENCE [LARGE SCALE GENOMIC DNA]</scope>
    <source>
        <strain evidence="1 2">MYC098</strain>
    </source>
</reference>
<dbReference type="RefSeq" id="WP_329780426.1">
    <property type="nucleotide sequence ID" value="NZ_JAYJJR010000016.1"/>
</dbReference>
<name>A0ABU5XML7_9MYCO</name>
<dbReference type="Proteomes" id="UP001299596">
    <property type="component" value="Unassembled WGS sequence"/>
</dbReference>
<protein>
    <submittedName>
        <fullName evidence="1">Uncharacterized protein</fullName>
    </submittedName>
</protein>
<sequence length="110" mass="12182">MTGGELFYAMPAEFVMPGTSTSDGYDVQAVDVWDGHVALTVHIRRGEVPLHPAARVEPATRVHQRRDLVELCVFADTALDLSRHPQATAVGARPLRFDAPAVFGRFRRQQ</sequence>